<feature type="transmembrane region" description="Helical" evidence="9">
    <location>
        <begin position="429"/>
        <end position="455"/>
    </location>
</feature>
<reference evidence="10 11" key="1">
    <citation type="submission" date="2023-10" db="EMBL/GenBank/DDBJ databases">
        <title>Novel methanotroph of the genus Methylocapsa from a subarctic wetland.</title>
        <authorList>
            <person name="Belova S.E."/>
            <person name="Oshkin I.Y."/>
            <person name="Miroshnikov K."/>
            <person name="Dedysh S.N."/>
        </authorList>
    </citation>
    <scope>NUCLEOTIDE SEQUENCE [LARGE SCALE GENOMIC DNA]</scope>
    <source>
        <strain evidence="10 11">RX1</strain>
    </source>
</reference>
<dbReference type="Pfam" id="PF03814">
    <property type="entry name" value="KdpA"/>
    <property type="match status" value="1"/>
</dbReference>
<dbReference type="Proteomes" id="UP001626536">
    <property type="component" value="Chromosome"/>
</dbReference>
<dbReference type="InterPro" id="IPR004623">
    <property type="entry name" value="KdpA"/>
</dbReference>
<comment type="subcellular location">
    <subcellularLocation>
        <location evidence="9">Cell membrane</location>
        <topology evidence="9">Multi-pass membrane protein</topology>
    </subcellularLocation>
</comment>
<dbReference type="PIRSF" id="PIRSF001294">
    <property type="entry name" value="K_ATPaseA"/>
    <property type="match status" value="1"/>
</dbReference>
<dbReference type="RefSeq" id="WP_407337886.1">
    <property type="nucleotide sequence ID" value="NZ_CP136862.1"/>
</dbReference>
<keyword evidence="7 9" id="KW-0406">Ion transport</keyword>
<feature type="transmembrane region" description="Helical" evidence="9">
    <location>
        <begin position="381"/>
        <end position="408"/>
    </location>
</feature>
<dbReference type="PANTHER" id="PTHR30607:SF2">
    <property type="entry name" value="POTASSIUM-TRANSPORTING ATPASE POTASSIUM-BINDING SUBUNIT"/>
    <property type="match status" value="1"/>
</dbReference>
<sequence length="572" mass="59263">MTLHGWLLILLFALLLGLTIKPLGGYMAWVFTGGPASIWFVGWLECGFFRMAGVDPKSEQNWLNYAVALLAFNFVGIILLFAILFFQDVLPLNPQRFGPMAADLAFNTAVSFVTNTSWQSYGGETTLGYFSQMAGVTVQSFLSAATGVAVAIAMTRGFARHGAAGIGNAWVDVSRATLYVLLPLAVIGALFLAWQGAPQTLGGSVEAAGLEGAVQLISRGPVASQEAIKLLSGDGGGFFNANSAHPFENPTALTNLVEILLIFLIGGALTNTFGRMVGDERQGWSLFGAMVALFAAGLCVVYFAEASGNSHFASLGVDQAAGPLQAGGNMEGKEVRFGVAGSALFANVATTSSDGAVNAMHDSFTPLGGGMLMANMMMDEVIVGAPGSGLFGMLLYALVAVFVAGLMVGRTPEYLGNKIESAEVKMAVLALLVVPATILFLTSIAAVVPAGLAGLSNAGPHGFSELLYAYTSAAATNGSAFAGLSANTPFFNLTLALAMLSGRFLVIVPVLAIAGSLAAKKRVPISAGTLPTDGMLFVFLIVGTVLILGALTFFPALALGPLAELYSGRQLY</sequence>
<dbReference type="NCBIfam" id="TIGR00680">
    <property type="entry name" value="kdpA"/>
    <property type="match status" value="1"/>
</dbReference>
<gene>
    <name evidence="9 10" type="primary">kdpA</name>
    <name evidence="10" type="ORF">RZS28_11495</name>
</gene>
<keyword evidence="5 9" id="KW-0630">Potassium</keyword>
<dbReference type="EMBL" id="CP136862">
    <property type="protein sequence ID" value="WOJ88451.1"/>
    <property type="molecule type" value="Genomic_DNA"/>
</dbReference>
<feature type="transmembrane region" description="Helical" evidence="9">
    <location>
        <begin position="493"/>
        <end position="514"/>
    </location>
</feature>
<dbReference type="PANTHER" id="PTHR30607">
    <property type="entry name" value="POTASSIUM-TRANSPORTING ATPASE A CHAIN"/>
    <property type="match status" value="1"/>
</dbReference>
<feature type="transmembrane region" description="Helical" evidence="9">
    <location>
        <begin position="136"/>
        <end position="155"/>
    </location>
</feature>
<proteinExistence type="inferred from homology"/>
<dbReference type="HAMAP" id="MF_00275">
    <property type="entry name" value="KdpA"/>
    <property type="match status" value="1"/>
</dbReference>
<evidence type="ECO:0000313" key="10">
    <source>
        <dbReference type="EMBL" id="WOJ88451.1"/>
    </source>
</evidence>
<evidence type="ECO:0000256" key="7">
    <source>
        <dbReference type="ARBA" id="ARBA00023065"/>
    </source>
</evidence>
<comment type="subunit">
    <text evidence="9">The system is composed of three essential subunits: KdpA, KdpB and KdpC.</text>
</comment>
<feature type="transmembrane region" description="Helical" evidence="9">
    <location>
        <begin position="27"/>
        <end position="50"/>
    </location>
</feature>
<organism evidence="10 11">
    <name type="scientific">Methylocapsa polymorpha</name>
    <dbReference type="NCBI Taxonomy" id="3080828"/>
    <lineage>
        <taxon>Bacteria</taxon>
        <taxon>Pseudomonadati</taxon>
        <taxon>Pseudomonadota</taxon>
        <taxon>Alphaproteobacteria</taxon>
        <taxon>Hyphomicrobiales</taxon>
        <taxon>Beijerinckiaceae</taxon>
        <taxon>Methylocapsa</taxon>
    </lineage>
</organism>
<protein>
    <recommendedName>
        <fullName evidence="9">Potassium-transporting ATPase potassium-binding subunit</fullName>
    </recommendedName>
    <alternativeName>
        <fullName evidence="9">ATP phosphohydrolase [potassium-transporting] A chain</fullName>
    </alternativeName>
    <alternativeName>
        <fullName evidence="9">Potassium-binding and translocating subunit A</fullName>
    </alternativeName>
    <alternativeName>
        <fullName evidence="9">Potassium-translocating ATPase A chain</fullName>
    </alternativeName>
</protein>
<evidence type="ECO:0000313" key="11">
    <source>
        <dbReference type="Proteomes" id="UP001626536"/>
    </source>
</evidence>
<feature type="transmembrane region" description="Helical" evidence="9">
    <location>
        <begin position="284"/>
        <end position="304"/>
    </location>
</feature>
<evidence type="ECO:0000256" key="1">
    <source>
        <dbReference type="ARBA" id="ARBA00022448"/>
    </source>
</evidence>
<feature type="transmembrane region" description="Helical" evidence="9">
    <location>
        <begin position="176"/>
        <end position="194"/>
    </location>
</feature>
<comment type="similarity">
    <text evidence="9">Belongs to the KdpA family.</text>
</comment>
<evidence type="ECO:0000256" key="3">
    <source>
        <dbReference type="ARBA" id="ARBA00022538"/>
    </source>
</evidence>
<feature type="transmembrane region" description="Helical" evidence="9">
    <location>
        <begin position="252"/>
        <end position="272"/>
    </location>
</feature>
<evidence type="ECO:0000256" key="4">
    <source>
        <dbReference type="ARBA" id="ARBA00022692"/>
    </source>
</evidence>
<accession>A0ABZ0HNH2</accession>
<name>A0ABZ0HNH2_9HYPH</name>
<keyword evidence="2 9" id="KW-1003">Cell membrane</keyword>
<keyword evidence="6 9" id="KW-1133">Transmembrane helix</keyword>
<keyword evidence="3 9" id="KW-0633">Potassium transport</keyword>
<evidence type="ECO:0000256" key="5">
    <source>
        <dbReference type="ARBA" id="ARBA00022958"/>
    </source>
</evidence>
<keyword evidence="11" id="KW-1185">Reference proteome</keyword>
<evidence type="ECO:0000256" key="8">
    <source>
        <dbReference type="ARBA" id="ARBA00023136"/>
    </source>
</evidence>
<keyword evidence="4 9" id="KW-0812">Transmembrane</keyword>
<feature type="transmembrane region" description="Helical" evidence="9">
    <location>
        <begin position="534"/>
        <end position="559"/>
    </location>
</feature>
<evidence type="ECO:0000256" key="6">
    <source>
        <dbReference type="ARBA" id="ARBA00022989"/>
    </source>
</evidence>
<evidence type="ECO:0000256" key="2">
    <source>
        <dbReference type="ARBA" id="ARBA00022475"/>
    </source>
</evidence>
<keyword evidence="8 9" id="KW-0472">Membrane</keyword>
<evidence type="ECO:0000256" key="9">
    <source>
        <dbReference type="HAMAP-Rule" id="MF_00275"/>
    </source>
</evidence>
<feature type="transmembrane region" description="Helical" evidence="9">
    <location>
        <begin position="62"/>
        <end position="86"/>
    </location>
</feature>
<comment type="function">
    <text evidence="9">Part of the high-affinity ATP-driven potassium transport (or Kdp) system, which catalyzes the hydrolysis of ATP coupled with the electrogenic transport of potassium into the cytoplasm. This subunit binds the extracellular potassium ions and delivers the ions to the membrane domain of KdpB through an intramembrane tunnel.</text>
</comment>
<keyword evidence="1 9" id="KW-0813">Transport</keyword>